<organism evidence="8 9">
    <name type="scientific">Datura stramonium</name>
    <name type="common">Jimsonweed</name>
    <name type="synonym">Common thornapple</name>
    <dbReference type="NCBI Taxonomy" id="4076"/>
    <lineage>
        <taxon>Eukaryota</taxon>
        <taxon>Viridiplantae</taxon>
        <taxon>Streptophyta</taxon>
        <taxon>Embryophyta</taxon>
        <taxon>Tracheophyta</taxon>
        <taxon>Spermatophyta</taxon>
        <taxon>Magnoliopsida</taxon>
        <taxon>eudicotyledons</taxon>
        <taxon>Gunneridae</taxon>
        <taxon>Pentapetalae</taxon>
        <taxon>asterids</taxon>
        <taxon>lamiids</taxon>
        <taxon>Solanales</taxon>
        <taxon>Solanaceae</taxon>
        <taxon>Solanoideae</taxon>
        <taxon>Datureae</taxon>
        <taxon>Datura</taxon>
    </lineage>
</organism>
<dbReference type="EMBL" id="JACEIK010000954">
    <property type="protein sequence ID" value="MCD7464320.1"/>
    <property type="molecule type" value="Genomic_DNA"/>
</dbReference>
<dbReference type="PROSITE" id="PS00036">
    <property type="entry name" value="BZIP_BASIC"/>
    <property type="match status" value="1"/>
</dbReference>
<keyword evidence="3" id="KW-0238">DNA-binding</keyword>
<name>A0ABS8T047_DATST</name>
<evidence type="ECO:0000256" key="2">
    <source>
        <dbReference type="ARBA" id="ARBA00023015"/>
    </source>
</evidence>
<sequence>LYLQTKASSKYTIHHLQHKSQSIMISSEAATIHYSAPENPSSLPIDYSFMHKNLPAFQFSTFLTNNNIPNYQATFPIQEFSIQPSCISSNSTSDESEEQQHRIIDERKQRRMISNRESARRSRMRKQRHLDELWSQVLRLRTENHNLINKLNQVSESHEKVFQENMQLKEEASGLRRLLTDIQLASPFDAFSDLNEVPHSTSADHLKTESSNQSTT</sequence>
<dbReference type="InterPro" id="IPR004827">
    <property type="entry name" value="bZIP"/>
</dbReference>
<feature type="region of interest" description="Disordered" evidence="6">
    <location>
        <begin position="196"/>
        <end position="216"/>
    </location>
</feature>
<dbReference type="SMART" id="SM00338">
    <property type="entry name" value="BRLZ"/>
    <property type="match status" value="1"/>
</dbReference>
<dbReference type="PANTHER" id="PTHR46324:SF38">
    <property type="entry name" value="BASIC LEUCINE ZIPPER 43-LIKE"/>
    <property type="match status" value="1"/>
</dbReference>
<evidence type="ECO:0000256" key="3">
    <source>
        <dbReference type="ARBA" id="ARBA00023125"/>
    </source>
</evidence>
<proteinExistence type="predicted"/>
<keyword evidence="5" id="KW-0539">Nucleus</keyword>
<evidence type="ECO:0000256" key="6">
    <source>
        <dbReference type="SAM" id="MobiDB-lite"/>
    </source>
</evidence>
<evidence type="ECO:0000259" key="7">
    <source>
        <dbReference type="PROSITE" id="PS50217"/>
    </source>
</evidence>
<evidence type="ECO:0000313" key="8">
    <source>
        <dbReference type="EMBL" id="MCD7464320.1"/>
    </source>
</evidence>
<dbReference type="CDD" id="cd14702">
    <property type="entry name" value="bZIP_plant_GBF1"/>
    <property type="match status" value="1"/>
</dbReference>
<dbReference type="Pfam" id="PF00170">
    <property type="entry name" value="bZIP_1"/>
    <property type="match status" value="1"/>
</dbReference>
<keyword evidence="9" id="KW-1185">Reference proteome</keyword>
<accession>A0ABS8T047</accession>
<dbReference type="SUPFAM" id="SSF57959">
    <property type="entry name" value="Leucine zipper domain"/>
    <property type="match status" value="1"/>
</dbReference>
<dbReference type="InterPro" id="IPR044521">
    <property type="entry name" value="AtbZIP8/43"/>
</dbReference>
<comment type="subcellular location">
    <subcellularLocation>
        <location evidence="1">Nucleus</location>
    </subcellularLocation>
</comment>
<evidence type="ECO:0000256" key="4">
    <source>
        <dbReference type="ARBA" id="ARBA00023163"/>
    </source>
</evidence>
<feature type="domain" description="BZIP" evidence="7">
    <location>
        <begin position="105"/>
        <end position="168"/>
    </location>
</feature>
<dbReference type="Proteomes" id="UP000823775">
    <property type="component" value="Unassembled WGS sequence"/>
</dbReference>
<dbReference type="Gene3D" id="1.20.5.170">
    <property type="match status" value="1"/>
</dbReference>
<gene>
    <name evidence="8" type="ORF">HAX54_052508</name>
</gene>
<evidence type="ECO:0000256" key="1">
    <source>
        <dbReference type="ARBA" id="ARBA00004123"/>
    </source>
</evidence>
<keyword evidence="4" id="KW-0804">Transcription</keyword>
<evidence type="ECO:0000256" key="5">
    <source>
        <dbReference type="ARBA" id="ARBA00023242"/>
    </source>
</evidence>
<reference evidence="8 9" key="1">
    <citation type="journal article" date="2021" name="BMC Genomics">
        <title>Datura genome reveals duplications of psychoactive alkaloid biosynthetic genes and high mutation rate following tissue culture.</title>
        <authorList>
            <person name="Rajewski A."/>
            <person name="Carter-House D."/>
            <person name="Stajich J."/>
            <person name="Litt A."/>
        </authorList>
    </citation>
    <scope>NUCLEOTIDE SEQUENCE [LARGE SCALE GENOMIC DNA]</scope>
    <source>
        <strain evidence="8">AR-01</strain>
    </source>
</reference>
<protein>
    <recommendedName>
        <fullName evidence="7">BZIP domain-containing protein</fullName>
    </recommendedName>
</protein>
<evidence type="ECO:0000313" key="9">
    <source>
        <dbReference type="Proteomes" id="UP000823775"/>
    </source>
</evidence>
<dbReference type="InterPro" id="IPR045314">
    <property type="entry name" value="bZIP_plant_GBF1"/>
</dbReference>
<dbReference type="PROSITE" id="PS50217">
    <property type="entry name" value="BZIP"/>
    <property type="match status" value="1"/>
</dbReference>
<dbReference type="PANTHER" id="PTHR46324">
    <property type="entry name" value="BASIC LEUCINE ZIPPER 43-RELATED"/>
    <property type="match status" value="1"/>
</dbReference>
<keyword evidence="2" id="KW-0805">Transcription regulation</keyword>
<feature type="non-terminal residue" evidence="8">
    <location>
        <position position="1"/>
    </location>
</feature>
<comment type="caution">
    <text evidence="8">The sequence shown here is derived from an EMBL/GenBank/DDBJ whole genome shotgun (WGS) entry which is preliminary data.</text>
</comment>
<dbReference type="InterPro" id="IPR046347">
    <property type="entry name" value="bZIP_sf"/>
</dbReference>